<organism evidence="2 3">
    <name type="scientific">Methylogaea oryzae</name>
    <dbReference type="NCBI Taxonomy" id="1295382"/>
    <lineage>
        <taxon>Bacteria</taxon>
        <taxon>Pseudomonadati</taxon>
        <taxon>Pseudomonadota</taxon>
        <taxon>Gammaproteobacteria</taxon>
        <taxon>Methylococcales</taxon>
        <taxon>Methylococcaceae</taxon>
        <taxon>Methylogaea</taxon>
    </lineage>
</organism>
<dbReference type="Proteomes" id="UP000824988">
    <property type="component" value="Chromosome"/>
</dbReference>
<proteinExistence type="predicted"/>
<dbReference type="CDD" id="cd00756">
    <property type="entry name" value="MoaE"/>
    <property type="match status" value="1"/>
</dbReference>
<evidence type="ECO:0000313" key="2">
    <source>
        <dbReference type="EMBL" id="BBL69943.1"/>
    </source>
</evidence>
<keyword evidence="3" id="KW-1185">Reference proteome</keyword>
<dbReference type="Pfam" id="PF02391">
    <property type="entry name" value="MoaE"/>
    <property type="match status" value="1"/>
</dbReference>
<evidence type="ECO:0000256" key="1">
    <source>
        <dbReference type="ARBA" id="ARBA00023150"/>
    </source>
</evidence>
<sequence length="156" mass="17376">MAVRLLHGAFDPWEAMRRHEERQAGLAAKYGATASFVGTLRDFNEGASVSGMFLEHYPGMTEKQLERIVAEAAQRWPLLDSLVLHRVGQIEPGAAIVLVAVWTSHRGDAFDACRHIMEALKSQAPFWKKESLEQGDRWVERNSDGYAAKADKAALV</sequence>
<reference evidence="2" key="1">
    <citation type="submission" date="2019-06" db="EMBL/GenBank/DDBJ databases">
        <title>Complete genome sequence of Methylogaea oryzae strain JCM16910.</title>
        <authorList>
            <person name="Asakawa S."/>
        </authorList>
    </citation>
    <scope>NUCLEOTIDE SEQUENCE</scope>
    <source>
        <strain evidence="2">E10</strain>
    </source>
</reference>
<accession>A0A8D5AG32</accession>
<protein>
    <submittedName>
        <fullName evidence="2">Molybdenum cofactor biosynthesis protein MoaE</fullName>
    </submittedName>
</protein>
<dbReference type="EMBL" id="AP019782">
    <property type="protein sequence ID" value="BBL69943.1"/>
    <property type="molecule type" value="Genomic_DNA"/>
</dbReference>
<dbReference type="PANTHER" id="PTHR23404">
    <property type="entry name" value="MOLYBDOPTERIN SYNTHASE RELATED"/>
    <property type="match status" value="1"/>
</dbReference>
<dbReference type="RefSeq" id="WP_221048128.1">
    <property type="nucleotide sequence ID" value="NZ_AP019782.1"/>
</dbReference>
<dbReference type="KEGG" id="moz:MoryE10_05490"/>
<evidence type="ECO:0000313" key="3">
    <source>
        <dbReference type="Proteomes" id="UP000824988"/>
    </source>
</evidence>
<dbReference type="GO" id="GO:0006777">
    <property type="term" value="P:Mo-molybdopterin cofactor biosynthetic process"/>
    <property type="evidence" value="ECO:0007669"/>
    <property type="project" value="UniProtKB-KW"/>
</dbReference>
<keyword evidence="1" id="KW-0501">Molybdenum cofactor biosynthesis</keyword>
<name>A0A8D5AG32_9GAMM</name>
<dbReference type="AlphaFoldDB" id="A0A8D5AG32"/>
<dbReference type="InterPro" id="IPR003448">
    <property type="entry name" value="Mopterin_biosynth_MoaE"/>
</dbReference>
<gene>
    <name evidence="2" type="primary">moaE</name>
    <name evidence="2" type="ORF">MoryE10_05490</name>
</gene>